<gene>
    <name evidence="2" type="ORF">EVG20_g9698</name>
</gene>
<feature type="region of interest" description="Disordered" evidence="1">
    <location>
        <begin position="302"/>
        <end position="324"/>
    </location>
</feature>
<protein>
    <submittedName>
        <fullName evidence="2">Uncharacterized protein</fullName>
    </submittedName>
</protein>
<sequence>MFFRNAAHLEPAHRASHRTWMSRSPGAQVPPSPSHVAIIYHGDVQHPNYNSLQLTPIHPAYIRIIQNTESAVQRTPPEIWLSIFEHATFVPHAFDTDATDPFDVPSAPHAFDRVGQEELRASLTTKRALVLVCRRWHALATPMLYQAVSAGDNRTLQHLHDTLEHFAQDHRHMGRTASVLPVRPQIRIHRFDLLTWSRSDLDPSPRAFPKPDILARLISYMPDLEVFCELVDLPPYDDATGVLFDSLGPALDALLAHCAMSLRKCILGSYCTVPVDYYVALRTGRGFPRLSCLFSSYTMSQSTTTSTTTGTGTATSESAADTEIDSTQGLSLEVCSDASTASASHRSIHPIPRHC</sequence>
<dbReference type="AlphaFoldDB" id="A0A4Y9XXD8"/>
<dbReference type="Proteomes" id="UP000298327">
    <property type="component" value="Unassembled WGS sequence"/>
</dbReference>
<feature type="region of interest" description="Disordered" evidence="1">
    <location>
        <begin position="1"/>
        <end position="27"/>
    </location>
</feature>
<evidence type="ECO:0000313" key="2">
    <source>
        <dbReference type="EMBL" id="TFY54442.1"/>
    </source>
</evidence>
<feature type="compositionally biased region" description="Low complexity" evidence="1">
    <location>
        <begin position="302"/>
        <end position="321"/>
    </location>
</feature>
<organism evidence="2 3">
    <name type="scientific">Dentipellis fragilis</name>
    <dbReference type="NCBI Taxonomy" id="205917"/>
    <lineage>
        <taxon>Eukaryota</taxon>
        <taxon>Fungi</taxon>
        <taxon>Dikarya</taxon>
        <taxon>Basidiomycota</taxon>
        <taxon>Agaricomycotina</taxon>
        <taxon>Agaricomycetes</taxon>
        <taxon>Russulales</taxon>
        <taxon>Hericiaceae</taxon>
        <taxon>Dentipellis</taxon>
    </lineage>
</organism>
<evidence type="ECO:0000313" key="3">
    <source>
        <dbReference type="Proteomes" id="UP000298327"/>
    </source>
</evidence>
<dbReference type="OrthoDB" id="2786563at2759"/>
<comment type="caution">
    <text evidence="2">The sequence shown here is derived from an EMBL/GenBank/DDBJ whole genome shotgun (WGS) entry which is preliminary data.</text>
</comment>
<name>A0A4Y9XXD8_9AGAM</name>
<dbReference type="EMBL" id="SEOQ01001025">
    <property type="protein sequence ID" value="TFY54442.1"/>
    <property type="molecule type" value="Genomic_DNA"/>
</dbReference>
<reference evidence="2 3" key="1">
    <citation type="submission" date="2019-02" db="EMBL/GenBank/DDBJ databases">
        <title>Genome sequencing of the rare red list fungi Dentipellis fragilis.</title>
        <authorList>
            <person name="Buettner E."/>
            <person name="Kellner H."/>
        </authorList>
    </citation>
    <scope>NUCLEOTIDE SEQUENCE [LARGE SCALE GENOMIC DNA]</scope>
    <source>
        <strain evidence="2 3">DSM 105465</strain>
    </source>
</reference>
<proteinExistence type="predicted"/>
<keyword evidence="3" id="KW-1185">Reference proteome</keyword>
<accession>A0A4Y9XXD8</accession>
<evidence type="ECO:0000256" key="1">
    <source>
        <dbReference type="SAM" id="MobiDB-lite"/>
    </source>
</evidence>